<reference evidence="1" key="1">
    <citation type="submission" date="2022-06" db="EMBL/GenBank/DDBJ databases">
        <title>Lutimaribacter sp. EGI FJ00013, a novel bacterium isolated from a salt lake sediment enrichment.</title>
        <authorList>
            <person name="Gao L."/>
            <person name="Fang B.-Z."/>
            <person name="Li W.-J."/>
        </authorList>
    </citation>
    <scope>NUCLEOTIDE SEQUENCE</scope>
    <source>
        <strain evidence="1">EGI FJ00013</strain>
    </source>
</reference>
<name>A0ACC5ZXY9_9RHOB</name>
<accession>A0ACC5ZXY9</accession>
<sequence length="122" mass="13403">MKHLGLSCVILLCLMSPARAEGPVIERAEAARSGMGWRFDVTLSHPDSGWDHFADGWEVLTPDGTRLAIRVLHHPHVKEQPFTRSLSNVMLPDGLREVQIRARCSVDGWVGKPVTLTLSPGG</sequence>
<protein>
    <submittedName>
        <fullName evidence="1">Uncharacterized protein</fullName>
    </submittedName>
</protein>
<proteinExistence type="predicted"/>
<organism evidence="1 2">
    <name type="scientific">Lutimaribacter degradans</name>
    <dbReference type="NCBI Taxonomy" id="2945989"/>
    <lineage>
        <taxon>Bacteria</taxon>
        <taxon>Pseudomonadati</taxon>
        <taxon>Pseudomonadota</taxon>
        <taxon>Alphaproteobacteria</taxon>
        <taxon>Rhodobacterales</taxon>
        <taxon>Roseobacteraceae</taxon>
        <taxon>Lutimaribacter</taxon>
    </lineage>
</organism>
<comment type="caution">
    <text evidence="1">The sequence shown here is derived from an EMBL/GenBank/DDBJ whole genome shotgun (WGS) entry which is preliminary data.</text>
</comment>
<evidence type="ECO:0000313" key="1">
    <source>
        <dbReference type="EMBL" id="MCM2563068.1"/>
    </source>
</evidence>
<evidence type="ECO:0000313" key="2">
    <source>
        <dbReference type="Proteomes" id="UP001203036"/>
    </source>
</evidence>
<dbReference type="Proteomes" id="UP001203036">
    <property type="component" value="Unassembled WGS sequence"/>
</dbReference>
<dbReference type="EMBL" id="JAMQGO010000009">
    <property type="protein sequence ID" value="MCM2563068.1"/>
    <property type="molecule type" value="Genomic_DNA"/>
</dbReference>
<keyword evidence="2" id="KW-1185">Reference proteome</keyword>
<gene>
    <name evidence="1" type="ORF">M8744_13010</name>
</gene>